<gene>
    <name evidence="3" type="ordered locus">Acear_0973</name>
</gene>
<evidence type="ECO:0000313" key="4">
    <source>
        <dbReference type="Proteomes" id="UP000001661"/>
    </source>
</evidence>
<evidence type="ECO:0000313" key="3">
    <source>
        <dbReference type="EMBL" id="ADL12503.1"/>
    </source>
</evidence>
<dbReference type="GO" id="GO:0006313">
    <property type="term" value="P:DNA transposition"/>
    <property type="evidence" value="ECO:0007669"/>
    <property type="project" value="InterPro"/>
</dbReference>
<keyword evidence="4" id="KW-1185">Reference proteome</keyword>
<accession>D9QPR2</accession>
<dbReference type="SUPFAM" id="SSF53098">
    <property type="entry name" value="Ribonuclease H-like"/>
    <property type="match status" value="1"/>
</dbReference>
<dbReference type="Pfam" id="PF05598">
    <property type="entry name" value="DUF772"/>
    <property type="match status" value="1"/>
</dbReference>
<dbReference type="eggNOG" id="COG3039">
    <property type="taxonomic scope" value="Bacteria"/>
</dbReference>
<dbReference type="KEGG" id="aar:Acear_0973"/>
<feature type="domain" description="Transposase IS4-like" evidence="1">
    <location>
        <begin position="116"/>
        <end position="295"/>
    </location>
</feature>
<dbReference type="InterPro" id="IPR012337">
    <property type="entry name" value="RNaseH-like_sf"/>
</dbReference>
<dbReference type="GO" id="GO:0003677">
    <property type="term" value="F:DNA binding"/>
    <property type="evidence" value="ECO:0007669"/>
    <property type="project" value="InterPro"/>
</dbReference>
<dbReference type="EMBL" id="CP002105">
    <property type="protein sequence ID" value="ADL12503.1"/>
    <property type="molecule type" value="Genomic_DNA"/>
</dbReference>
<dbReference type="GO" id="GO:0004803">
    <property type="term" value="F:transposase activity"/>
    <property type="evidence" value="ECO:0007669"/>
    <property type="project" value="InterPro"/>
</dbReference>
<dbReference type="InterPro" id="IPR002559">
    <property type="entry name" value="Transposase_11"/>
</dbReference>
<dbReference type="Proteomes" id="UP000001661">
    <property type="component" value="Chromosome"/>
</dbReference>
<sequence length="315" mass="36860">MIISPEELKENTFYQICSKLDEIYYTKFSPQENQGRGRPKKYSDLQMIKCLLYKVKNKIYCLRELESKLKEDLLALGIIKLNDVPDHSTFALRFNQLEKMKFNILFQSVIKELNPDTRITSIDATALRSSKNDSDAKLGVSTNLGRYKGYKLHLIASNDSIPLSFKFTTGNVYDNTFDYCKEIMEPLGEHDIFILLGDAAYDSTKLFKLADDLGFKLLTDINYRNADSIDDFTDKCRIENGIYFNSPMGEKMYKNRLTIERSFSILKERYNLEAPRLYGFKRYRSHVMWTLLLYLIEKLIDKENGITDNKFSWNR</sequence>
<dbReference type="InterPro" id="IPR008490">
    <property type="entry name" value="Transposase_InsH_N"/>
</dbReference>
<dbReference type="RefSeq" id="WP_013277949.1">
    <property type="nucleotide sequence ID" value="NC_014378.1"/>
</dbReference>
<feature type="domain" description="Transposase InsH N-terminal" evidence="2">
    <location>
        <begin position="13"/>
        <end position="91"/>
    </location>
</feature>
<dbReference type="HOGENOM" id="CLU_077349_0_0_9"/>
<dbReference type="AlphaFoldDB" id="D9QPR2"/>
<dbReference type="OrthoDB" id="2907555at2"/>
<proteinExistence type="predicted"/>
<dbReference type="Pfam" id="PF01609">
    <property type="entry name" value="DDE_Tnp_1"/>
    <property type="match status" value="1"/>
</dbReference>
<organism evidence="3 4">
    <name type="scientific">Acetohalobium arabaticum (strain ATCC 49924 / DSM 5501 / Z-7288)</name>
    <dbReference type="NCBI Taxonomy" id="574087"/>
    <lineage>
        <taxon>Bacteria</taxon>
        <taxon>Bacillati</taxon>
        <taxon>Bacillota</taxon>
        <taxon>Clostridia</taxon>
        <taxon>Halanaerobiales</taxon>
        <taxon>Halobacteroidaceae</taxon>
        <taxon>Acetohalobium</taxon>
    </lineage>
</organism>
<evidence type="ECO:0000259" key="1">
    <source>
        <dbReference type="Pfam" id="PF01609"/>
    </source>
</evidence>
<protein>
    <submittedName>
        <fullName evidence="3">Transposase IS4 family protein</fullName>
    </submittedName>
</protein>
<evidence type="ECO:0000259" key="2">
    <source>
        <dbReference type="Pfam" id="PF05598"/>
    </source>
</evidence>
<reference evidence="3 4" key="1">
    <citation type="journal article" date="2010" name="Stand. Genomic Sci.">
        <title>Complete genome sequence of Acetohalobium arabaticum type strain (Z-7288).</title>
        <authorList>
            <person name="Sikorski J."/>
            <person name="Lapidus A."/>
            <person name="Chertkov O."/>
            <person name="Lucas S."/>
            <person name="Copeland A."/>
            <person name="Glavina Del Rio T."/>
            <person name="Nolan M."/>
            <person name="Tice H."/>
            <person name="Cheng J.F."/>
            <person name="Han C."/>
            <person name="Brambilla E."/>
            <person name="Pitluck S."/>
            <person name="Liolios K."/>
            <person name="Ivanova N."/>
            <person name="Mavromatis K."/>
            <person name="Mikhailova N."/>
            <person name="Pati A."/>
            <person name="Bruce D."/>
            <person name="Detter C."/>
            <person name="Tapia R."/>
            <person name="Goodwin L."/>
            <person name="Chen A."/>
            <person name="Palaniappan K."/>
            <person name="Land M."/>
            <person name="Hauser L."/>
            <person name="Chang Y.J."/>
            <person name="Jeffries C.D."/>
            <person name="Rohde M."/>
            <person name="Goker M."/>
            <person name="Spring S."/>
            <person name="Woyke T."/>
            <person name="Bristow J."/>
            <person name="Eisen J.A."/>
            <person name="Markowitz V."/>
            <person name="Hugenholtz P."/>
            <person name="Kyrpides N.C."/>
            <person name="Klenk H.P."/>
        </authorList>
    </citation>
    <scope>NUCLEOTIDE SEQUENCE [LARGE SCALE GENOMIC DNA]</scope>
    <source>
        <strain evidence="4">ATCC 49924 / DSM 5501 / Z-7288</strain>
    </source>
</reference>
<name>D9QPR2_ACEAZ</name>